<comment type="caution">
    <text evidence="1">The sequence shown here is derived from an EMBL/GenBank/DDBJ whole genome shotgun (WGS) entry which is preliminary data.</text>
</comment>
<reference evidence="1" key="1">
    <citation type="journal article" date="2015" name="Nature">
        <title>Complex archaea that bridge the gap between prokaryotes and eukaryotes.</title>
        <authorList>
            <person name="Spang A."/>
            <person name="Saw J.H."/>
            <person name="Jorgensen S.L."/>
            <person name="Zaremba-Niedzwiedzka K."/>
            <person name="Martijn J."/>
            <person name="Lind A.E."/>
            <person name="van Eijk R."/>
            <person name="Schleper C."/>
            <person name="Guy L."/>
            <person name="Ettema T.J."/>
        </authorList>
    </citation>
    <scope>NUCLEOTIDE SEQUENCE</scope>
</reference>
<gene>
    <name evidence="1" type="ORF">LCGC14_2998480</name>
</gene>
<evidence type="ECO:0000313" key="1">
    <source>
        <dbReference type="EMBL" id="KKK63021.1"/>
    </source>
</evidence>
<accession>A0A0F8ZSW1</accession>
<protein>
    <submittedName>
        <fullName evidence="1">Uncharacterized protein</fullName>
    </submittedName>
</protein>
<name>A0A0F8ZSW1_9ZZZZ</name>
<dbReference type="AlphaFoldDB" id="A0A0F8ZSW1"/>
<dbReference type="EMBL" id="LAZR01061714">
    <property type="protein sequence ID" value="KKK63021.1"/>
    <property type="molecule type" value="Genomic_DNA"/>
</dbReference>
<organism evidence="1">
    <name type="scientific">marine sediment metagenome</name>
    <dbReference type="NCBI Taxonomy" id="412755"/>
    <lineage>
        <taxon>unclassified sequences</taxon>
        <taxon>metagenomes</taxon>
        <taxon>ecological metagenomes</taxon>
    </lineage>
</organism>
<proteinExistence type="predicted"/>
<sequence>MYKEDPYGNRSKDKVADGAGHYESCPYYVLEVKASDIDKALEQLETTIFYIIKANETVKKVAIIVDTIKWDTKLREFYRINEEQQLFVRDNEEYQIFIKLNINDSEFNFPVFLYTENFKNYNLS</sequence>